<protein>
    <submittedName>
        <fullName evidence="2">Transmembrane protein YxlG</fullName>
    </submittedName>
</protein>
<dbReference type="PANTHER" id="PTHR43471">
    <property type="entry name" value="ABC TRANSPORTER PERMEASE"/>
    <property type="match status" value="1"/>
</dbReference>
<keyword evidence="1" id="KW-1133">Transmembrane helix</keyword>
<feature type="transmembrane region" description="Helical" evidence="1">
    <location>
        <begin position="115"/>
        <end position="136"/>
    </location>
</feature>
<feature type="transmembrane region" description="Helical" evidence="1">
    <location>
        <begin position="181"/>
        <end position="202"/>
    </location>
</feature>
<feature type="transmembrane region" description="Helical" evidence="1">
    <location>
        <begin position="76"/>
        <end position="94"/>
    </location>
</feature>
<keyword evidence="3" id="KW-1185">Reference proteome</keyword>
<evidence type="ECO:0000313" key="3">
    <source>
        <dbReference type="Proteomes" id="UP000838686"/>
    </source>
</evidence>
<dbReference type="EMBL" id="CAKMMF010000011">
    <property type="protein sequence ID" value="CAH1205101.1"/>
    <property type="molecule type" value="Genomic_DNA"/>
</dbReference>
<proteinExistence type="predicted"/>
<accession>A0ABM9C8A6</accession>
<name>A0ABM9C8A6_9BACL</name>
<dbReference type="Proteomes" id="UP000838686">
    <property type="component" value="Unassembled WGS sequence"/>
</dbReference>
<feature type="transmembrane region" description="Helical" evidence="1">
    <location>
        <begin position="229"/>
        <end position="249"/>
    </location>
</feature>
<sequence length="260" mass="27281">MSQWFVLYRKEWLELIRSGKLIWVPVVFILLGASQPIVSYMLPEIIAGAGNMPEGTVIELPTLTASGVMVQTLQQFGTLGLLIIALISMGTVSNERLSGTSAMILVKPVAYSSFVTAKWAAMLTITAISFGLGYGAGWYYTAALFGSVSLLAAAGSSLLFGLWLGFVGTVTILFSTLLRSAAAAAFSALGAAALLSIATTLLPKALAWSPGKLTELAAAQLMSGHASGLWPVVSITIISIIAALALAVWHLRQHPSIEAV</sequence>
<reference evidence="2" key="1">
    <citation type="submission" date="2022-01" db="EMBL/GenBank/DDBJ databases">
        <authorList>
            <person name="Criscuolo A."/>
        </authorList>
    </citation>
    <scope>NUCLEOTIDE SEQUENCE</scope>
    <source>
        <strain evidence="2">CIP111893</strain>
    </source>
</reference>
<gene>
    <name evidence="2" type="primary">yxlG</name>
    <name evidence="2" type="ORF">PAECIP111893_02288</name>
</gene>
<evidence type="ECO:0000256" key="1">
    <source>
        <dbReference type="SAM" id="Phobius"/>
    </source>
</evidence>
<feature type="transmembrane region" description="Helical" evidence="1">
    <location>
        <begin position="148"/>
        <end position="174"/>
    </location>
</feature>
<organism evidence="2 3">
    <name type="scientific">Paenibacillus plantiphilus</name>
    <dbReference type="NCBI Taxonomy" id="2905650"/>
    <lineage>
        <taxon>Bacteria</taxon>
        <taxon>Bacillati</taxon>
        <taxon>Bacillota</taxon>
        <taxon>Bacilli</taxon>
        <taxon>Bacillales</taxon>
        <taxon>Paenibacillaceae</taxon>
        <taxon>Paenibacillus</taxon>
    </lineage>
</organism>
<keyword evidence="1" id="KW-0472">Membrane</keyword>
<evidence type="ECO:0000313" key="2">
    <source>
        <dbReference type="EMBL" id="CAH1205101.1"/>
    </source>
</evidence>
<keyword evidence="1 2" id="KW-0812">Transmembrane</keyword>
<feature type="transmembrane region" description="Helical" evidence="1">
    <location>
        <begin position="21"/>
        <end position="42"/>
    </location>
</feature>
<comment type="caution">
    <text evidence="2">The sequence shown here is derived from an EMBL/GenBank/DDBJ whole genome shotgun (WGS) entry which is preliminary data.</text>
</comment>
<dbReference type="Pfam" id="PF12679">
    <property type="entry name" value="ABC2_membrane_2"/>
    <property type="match status" value="1"/>
</dbReference>